<feature type="transmembrane region" description="Helical" evidence="14">
    <location>
        <begin position="205"/>
        <end position="223"/>
    </location>
</feature>
<evidence type="ECO:0000256" key="14">
    <source>
        <dbReference type="SAM" id="Phobius"/>
    </source>
</evidence>
<protein>
    <recommendedName>
        <fullName evidence="4">dolichyl-phosphate-mannose--protein mannosyltransferase</fullName>
        <ecNumber evidence="4">2.4.1.109</ecNumber>
    </recommendedName>
</protein>
<organism evidence="16 17">
    <name type="scientific">Leptotrombidium deliense</name>
    <dbReference type="NCBI Taxonomy" id="299467"/>
    <lineage>
        <taxon>Eukaryota</taxon>
        <taxon>Metazoa</taxon>
        <taxon>Ecdysozoa</taxon>
        <taxon>Arthropoda</taxon>
        <taxon>Chelicerata</taxon>
        <taxon>Arachnida</taxon>
        <taxon>Acari</taxon>
        <taxon>Acariformes</taxon>
        <taxon>Trombidiformes</taxon>
        <taxon>Prostigmata</taxon>
        <taxon>Anystina</taxon>
        <taxon>Parasitengona</taxon>
        <taxon>Trombiculoidea</taxon>
        <taxon>Trombiculidae</taxon>
        <taxon>Leptotrombidium</taxon>
    </lineage>
</organism>
<dbReference type="Pfam" id="PF02366">
    <property type="entry name" value="PMT"/>
    <property type="match status" value="1"/>
</dbReference>
<comment type="similarity">
    <text evidence="3">Belongs to the glycosyltransferase 39 family.</text>
</comment>
<comment type="pathway">
    <text evidence="2">Protein modification; protein glycosylation.</text>
</comment>
<keyword evidence="11 14" id="KW-0472">Membrane</keyword>
<feature type="transmembrane region" description="Helical" evidence="14">
    <location>
        <begin position="170"/>
        <end position="193"/>
    </location>
</feature>
<keyword evidence="6 16" id="KW-0808">Transferase</keyword>
<evidence type="ECO:0000256" key="12">
    <source>
        <dbReference type="ARBA" id="ARBA00045085"/>
    </source>
</evidence>
<dbReference type="OrthoDB" id="292747at2759"/>
<keyword evidence="5" id="KW-0328">Glycosyltransferase</keyword>
<feature type="transmembrane region" description="Helical" evidence="14">
    <location>
        <begin position="110"/>
        <end position="132"/>
    </location>
</feature>
<dbReference type="Gene3D" id="2.80.10.50">
    <property type="match status" value="1"/>
</dbReference>
<evidence type="ECO:0000256" key="7">
    <source>
        <dbReference type="ARBA" id="ARBA00022692"/>
    </source>
</evidence>
<name>A0A443SA15_9ACAR</name>
<dbReference type="GO" id="GO:0005789">
    <property type="term" value="C:endoplasmic reticulum membrane"/>
    <property type="evidence" value="ECO:0007669"/>
    <property type="project" value="UniProtKB-SubCell"/>
</dbReference>
<evidence type="ECO:0000256" key="4">
    <source>
        <dbReference type="ARBA" id="ARBA00012839"/>
    </source>
</evidence>
<evidence type="ECO:0000256" key="13">
    <source>
        <dbReference type="ARBA" id="ARBA00045102"/>
    </source>
</evidence>
<evidence type="ECO:0000256" key="9">
    <source>
        <dbReference type="ARBA" id="ARBA00022824"/>
    </source>
</evidence>
<dbReference type="VEuPathDB" id="VectorBase:LDEU007651"/>
<accession>A0A443SA15</accession>
<evidence type="ECO:0000256" key="11">
    <source>
        <dbReference type="ARBA" id="ARBA00023136"/>
    </source>
</evidence>
<feature type="domain" description="MIR" evidence="15">
    <location>
        <begin position="417"/>
        <end position="474"/>
    </location>
</feature>
<feature type="transmembrane region" description="Helical" evidence="14">
    <location>
        <begin position="75"/>
        <end position="98"/>
    </location>
</feature>
<keyword evidence="9" id="KW-0256">Endoplasmic reticulum</keyword>
<evidence type="ECO:0000313" key="17">
    <source>
        <dbReference type="Proteomes" id="UP000288716"/>
    </source>
</evidence>
<dbReference type="PROSITE" id="PS50919">
    <property type="entry name" value="MIR"/>
    <property type="match status" value="2"/>
</dbReference>
<comment type="catalytic activity">
    <reaction evidence="13">
        <text>a di-trans,poly-cis-dolichyl beta-D-mannosyl phosphate + L-seryl-[protein] = 3-O-(alpha-D-mannosyl)-L-seryl-[protein] + a di-trans,poly-cis-dolichyl phosphate + H(+)</text>
        <dbReference type="Rhea" id="RHEA:17377"/>
        <dbReference type="Rhea" id="RHEA-COMP:9863"/>
        <dbReference type="Rhea" id="RHEA-COMP:13546"/>
        <dbReference type="Rhea" id="RHEA-COMP:19498"/>
        <dbReference type="Rhea" id="RHEA-COMP:19501"/>
        <dbReference type="ChEBI" id="CHEBI:15378"/>
        <dbReference type="ChEBI" id="CHEBI:29999"/>
        <dbReference type="ChEBI" id="CHEBI:57683"/>
        <dbReference type="ChEBI" id="CHEBI:58211"/>
        <dbReference type="ChEBI" id="CHEBI:137321"/>
        <dbReference type="EC" id="2.4.1.109"/>
    </reaction>
</comment>
<evidence type="ECO:0000256" key="5">
    <source>
        <dbReference type="ARBA" id="ARBA00022676"/>
    </source>
</evidence>
<proteinExistence type="inferred from homology"/>
<dbReference type="InterPro" id="IPR027005">
    <property type="entry name" value="PMT-like"/>
</dbReference>
<dbReference type="SMART" id="SM00472">
    <property type="entry name" value="MIR"/>
    <property type="match status" value="2"/>
</dbReference>
<dbReference type="Pfam" id="PF02815">
    <property type="entry name" value="MIR"/>
    <property type="match status" value="1"/>
</dbReference>
<keyword evidence="10 14" id="KW-1133">Transmembrane helix</keyword>
<evidence type="ECO:0000256" key="1">
    <source>
        <dbReference type="ARBA" id="ARBA00004477"/>
    </source>
</evidence>
<evidence type="ECO:0000256" key="2">
    <source>
        <dbReference type="ARBA" id="ARBA00004922"/>
    </source>
</evidence>
<dbReference type="InterPro" id="IPR003342">
    <property type="entry name" value="ArnT-like_N"/>
</dbReference>
<dbReference type="EMBL" id="NCKV01004940">
    <property type="protein sequence ID" value="RWS24389.1"/>
    <property type="molecule type" value="Genomic_DNA"/>
</dbReference>
<evidence type="ECO:0000259" key="15">
    <source>
        <dbReference type="PROSITE" id="PS50919"/>
    </source>
</evidence>
<dbReference type="STRING" id="299467.A0A443SA15"/>
<comment type="caution">
    <text evidence="16">The sequence shown here is derived from an EMBL/GenBank/DDBJ whole genome shotgun (WGS) entry which is preliminary data.</text>
</comment>
<reference evidence="16 17" key="1">
    <citation type="journal article" date="2018" name="Gigascience">
        <title>Genomes of trombidid mites reveal novel predicted allergens and laterally-transferred genes associated with secondary metabolism.</title>
        <authorList>
            <person name="Dong X."/>
            <person name="Chaisiri K."/>
            <person name="Xia D."/>
            <person name="Armstrong S.D."/>
            <person name="Fang Y."/>
            <person name="Donnelly M.J."/>
            <person name="Kadowaki T."/>
            <person name="McGarry J.W."/>
            <person name="Darby A.C."/>
            <person name="Makepeace B.L."/>
        </authorList>
    </citation>
    <scope>NUCLEOTIDE SEQUENCE [LARGE SCALE GENOMIC DNA]</scope>
    <source>
        <strain evidence="16">UoL-UT</strain>
    </source>
</reference>
<feature type="transmembrane region" description="Helical" evidence="14">
    <location>
        <begin position="235"/>
        <end position="268"/>
    </location>
</feature>
<keyword evidence="7 14" id="KW-0812">Transmembrane</keyword>
<feature type="transmembrane region" description="Helical" evidence="14">
    <location>
        <begin position="289"/>
        <end position="312"/>
    </location>
</feature>
<keyword evidence="17" id="KW-1185">Reference proteome</keyword>
<sequence length="493" mass="55974">MIQIDIEETHRRSEMNETSLNQVNGTVGSNLKVGIFHVVSQMSKKGTKAVINDEKSTQTVANRASVESDNKKDPFIVTFQVNLVALFLFFVAFAFRLWKLDSPHIYIEKGVFYFDAQPPFAIQLISIAAYFAGYDGNNVFKAIGGEYNANVPLKSLRFIPALCGSLIVPLVYQICIEIGLNPSTAILASLFVIFENSLLTQSRFILIDTILILLLLIGVYAFLKFRKKVLFSKSWFVWLFVSSTSLTLAVCVKFIGFAYLSLVAILCFYDFWFQIADKSRKTISLWMQSLIYFLYFIVWPIIIYCCVFYVHLTTLVNAGPHDNIMTSAFQASLEGGLASITKGQPLEIIHGSQITLRHTHGRTCWLHSHTDVYPIKYPDNRGSSHQQQVTCYSFKDVNNWWIVKKPQKSDLVASEPVERIKHGDIVQLVHGMSGRTLNSHDVAAAMSPHNQEVSCYINYNISMPSQNLWRIDLINGDDTDNHWHTIRSKIRLI</sequence>
<evidence type="ECO:0000256" key="6">
    <source>
        <dbReference type="ARBA" id="ARBA00022679"/>
    </source>
</evidence>
<dbReference type="InterPro" id="IPR036300">
    <property type="entry name" value="MIR_dom_sf"/>
</dbReference>
<dbReference type="GO" id="GO:0004169">
    <property type="term" value="F:dolichyl-phosphate-mannose-protein mannosyltransferase activity"/>
    <property type="evidence" value="ECO:0007669"/>
    <property type="project" value="UniProtKB-EC"/>
</dbReference>
<dbReference type="EC" id="2.4.1.109" evidence="4"/>
<evidence type="ECO:0000256" key="3">
    <source>
        <dbReference type="ARBA" id="ARBA00007222"/>
    </source>
</evidence>
<comment type="catalytic activity">
    <reaction evidence="12">
        <text>a di-trans,poly-cis-dolichyl beta-D-mannosyl phosphate + L-threonyl-[protein] = 3-O-(alpha-D-mannosyl)-L-threonyl-[protein] + a di-trans,poly-cis-dolichyl phosphate + H(+)</text>
        <dbReference type="Rhea" id="RHEA:53396"/>
        <dbReference type="Rhea" id="RHEA-COMP:11060"/>
        <dbReference type="Rhea" id="RHEA-COMP:13547"/>
        <dbReference type="Rhea" id="RHEA-COMP:19498"/>
        <dbReference type="Rhea" id="RHEA-COMP:19501"/>
        <dbReference type="ChEBI" id="CHEBI:15378"/>
        <dbReference type="ChEBI" id="CHEBI:30013"/>
        <dbReference type="ChEBI" id="CHEBI:57683"/>
        <dbReference type="ChEBI" id="CHEBI:58211"/>
        <dbReference type="ChEBI" id="CHEBI:137323"/>
        <dbReference type="EC" id="2.4.1.109"/>
    </reaction>
</comment>
<dbReference type="UniPathway" id="UPA00378"/>
<evidence type="ECO:0000256" key="10">
    <source>
        <dbReference type="ARBA" id="ARBA00022989"/>
    </source>
</evidence>
<feature type="domain" description="MIR" evidence="15">
    <location>
        <begin position="345"/>
        <end position="406"/>
    </location>
</feature>
<dbReference type="PANTHER" id="PTHR10050">
    <property type="entry name" value="DOLICHYL-PHOSPHATE-MANNOSE--PROTEIN MANNOSYLTRANSFERASE"/>
    <property type="match status" value="1"/>
</dbReference>
<dbReference type="Proteomes" id="UP000288716">
    <property type="component" value="Unassembled WGS sequence"/>
</dbReference>
<evidence type="ECO:0000256" key="8">
    <source>
        <dbReference type="ARBA" id="ARBA00022737"/>
    </source>
</evidence>
<evidence type="ECO:0000313" key="16">
    <source>
        <dbReference type="EMBL" id="RWS24389.1"/>
    </source>
</evidence>
<dbReference type="CDD" id="cd23281">
    <property type="entry name" value="beta-trefoil_MIR_POMT1"/>
    <property type="match status" value="1"/>
</dbReference>
<keyword evidence="8" id="KW-0677">Repeat</keyword>
<feature type="non-terminal residue" evidence="16">
    <location>
        <position position="493"/>
    </location>
</feature>
<comment type="subcellular location">
    <subcellularLocation>
        <location evidence="1">Endoplasmic reticulum membrane</location>
        <topology evidence="1">Multi-pass membrane protein</topology>
    </subcellularLocation>
</comment>
<dbReference type="SUPFAM" id="SSF82109">
    <property type="entry name" value="MIR domain"/>
    <property type="match status" value="1"/>
</dbReference>
<dbReference type="PANTHER" id="PTHR10050:SF51">
    <property type="entry name" value="PROTEIN O-MANNOSYL-TRANSFERASE 1"/>
    <property type="match status" value="1"/>
</dbReference>
<dbReference type="AlphaFoldDB" id="A0A443SA15"/>
<gene>
    <name evidence="16" type="ORF">B4U80_03457</name>
</gene>
<dbReference type="InterPro" id="IPR016093">
    <property type="entry name" value="MIR_motif"/>
</dbReference>